<dbReference type="Proteomes" id="UP001140949">
    <property type="component" value="Unassembled WGS sequence"/>
</dbReference>
<proteinExistence type="predicted"/>
<reference evidence="1" key="2">
    <citation type="submission" date="2023-04" db="EMBL/GenBank/DDBJ databases">
        <authorList>
            <person name="Bruccoleri R.E."/>
            <person name="Oakeley E.J."/>
            <person name="Faust A.-M."/>
            <person name="Dessus-Babus S."/>
            <person name="Altorfer M."/>
            <person name="Burckhardt D."/>
            <person name="Oertli M."/>
            <person name="Naumann U."/>
            <person name="Petersen F."/>
            <person name="Wong J."/>
        </authorList>
    </citation>
    <scope>NUCLEOTIDE SEQUENCE</scope>
    <source>
        <strain evidence="1">GSM-AAB239-AS_SAM_17_03QT</strain>
        <tissue evidence="1">Leaf</tissue>
    </source>
</reference>
<dbReference type="AlphaFoldDB" id="A0AAX6FEM6"/>
<name>A0AAX6FEM6_IRIPA</name>
<organism evidence="1 2">
    <name type="scientific">Iris pallida</name>
    <name type="common">Sweet iris</name>
    <dbReference type="NCBI Taxonomy" id="29817"/>
    <lineage>
        <taxon>Eukaryota</taxon>
        <taxon>Viridiplantae</taxon>
        <taxon>Streptophyta</taxon>
        <taxon>Embryophyta</taxon>
        <taxon>Tracheophyta</taxon>
        <taxon>Spermatophyta</taxon>
        <taxon>Magnoliopsida</taxon>
        <taxon>Liliopsida</taxon>
        <taxon>Asparagales</taxon>
        <taxon>Iridaceae</taxon>
        <taxon>Iridoideae</taxon>
        <taxon>Irideae</taxon>
        <taxon>Iris</taxon>
    </lineage>
</organism>
<comment type="caution">
    <text evidence="1">The sequence shown here is derived from an EMBL/GenBank/DDBJ whole genome shotgun (WGS) entry which is preliminary data.</text>
</comment>
<accession>A0AAX6FEM6</accession>
<evidence type="ECO:0000313" key="1">
    <source>
        <dbReference type="EMBL" id="KAJ6814451.1"/>
    </source>
</evidence>
<sequence length="45" mass="5391">MREYFDTERVEMDKKLERVHCCYGPYRGDVSDVWSKVLIEATTPH</sequence>
<reference evidence="1" key="1">
    <citation type="journal article" date="2023" name="GigaByte">
        <title>Genome assembly of the bearded iris, Iris pallida Lam.</title>
        <authorList>
            <person name="Bruccoleri R.E."/>
            <person name="Oakeley E.J."/>
            <person name="Faust A.M.E."/>
            <person name="Altorfer M."/>
            <person name="Dessus-Babus S."/>
            <person name="Burckhardt D."/>
            <person name="Oertli M."/>
            <person name="Naumann U."/>
            <person name="Petersen F."/>
            <person name="Wong J."/>
        </authorList>
    </citation>
    <scope>NUCLEOTIDE SEQUENCE</scope>
    <source>
        <strain evidence="1">GSM-AAB239-AS_SAM_17_03QT</strain>
    </source>
</reference>
<protein>
    <submittedName>
        <fullName evidence="1">Uncharacterized protein</fullName>
    </submittedName>
</protein>
<evidence type="ECO:0000313" key="2">
    <source>
        <dbReference type="Proteomes" id="UP001140949"/>
    </source>
</evidence>
<gene>
    <name evidence="1" type="ORF">M6B38_140800</name>
</gene>
<keyword evidence="2" id="KW-1185">Reference proteome</keyword>
<dbReference type="EMBL" id="JANAVB010029696">
    <property type="protein sequence ID" value="KAJ6814451.1"/>
    <property type="molecule type" value="Genomic_DNA"/>
</dbReference>